<evidence type="ECO:0000256" key="1">
    <source>
        <dbReference type="SAM" id="Coils"/>
    </source>
</evidence>
<sequence length="174" mass="19352">MERASQRWKEQHRAPSPTWLPASPHFIFSSPQRLRFGLVAMDSNHLWPAGGIIATLLSPFGPAMGDRLVGWLWRMFGGEGTPSSQREVVPEVGVNAGAATMIRDAVRAGIEEGLATDGRVSQLTEDVRRQREQIQHLAAENERLRNDVRSLRNDIRSLQASTYTITSTITRHAG</sequence>
<dbReference type="VEuPathDB" id="FungiDB:PV10_03435"/>
<feature type="coiled-coil region" evidence="1">
    <location>
        <begin position="120"/>
        <end position="161"/>
    </location>
</feature>
<proteinExistence type="predicted"/>
<dbReference type="Proteomes" id="UP000054302">
    <property type="component" value="Unassembled WGS sequence"/>
</dbReference>
<keyword evidence="1" id="KW-0175">Coiled coil</keyword>
<reference evidence="2 3" key="1">
    <citation type="submission" date="2015-01" db="EMBL/GenBank/DDBJ databases">
        <title>The Genome Sequence of Exophiala mesophila CBS40295.</title>
        <authorList>
            <consortium name="The Broad Institute Genomics Platform"/>
            <person name="Cuomo C."/>
            <person name="de Hoog S."/>
            <person name="Gorbushina A."/>
            <person name="Stielow B."/>
            <person name="Teixiera M."/>
            <person name="Abouelleil A."/>
            <person name="Chapman S.B."/>
            <person name="Priest M."/>
            <person name="Young S.K."/>
            <person name="Wortman J."/>
            <person name="Nusbaum C."/>
            <person name="Birren B."/>
        </authorList>
    </citation>
    <scope>NUCLEOTIDE SEQUENCE [LARGE SCALE GENOMIC DNA]</scope>
    <source>
        <strain evidence="2 3">CBS 40295</strain>
    </source>
</reference>
<organism evidence="2 3">
    <name type="scientific">Exophiala mesophila</name>
    <name type="common">Black yeast-like fungus</name>
    <dbReference type="NCBI Taxonomy" id="212818"/>
    <lineage>
        <taxon>Eukaryota</taxon>
        <taxon>Fungi</taxon>
        <taxon>Dikarya</taxon>
        <taxon>Ascomycota</taxon>
        <taxon>Pezizomycotina</taxon>
        <taxon>Eurotiomycetes</taxon>
        <taxon>Chaetothyriomycetidae</taxon>
        <taxon>Chaetothyriales</taxon>
        <taxon>Herpotrichiellaceae</taxon>
        <taxon>Exophiala</taxon>
    </lineage>
</organism>
<dbReference type="OrthoDB" id="4115463at2759"/>
<dbReference type="RefSeq" id="XP_016227403.1">
    <property type="nucleotide sequence ID" value="XM_016367885.1"/>
</dbReference>
<evidence type="ECO:0000313" key="3">
    <source>
        <dbReference type="Proteomes" id="UP000054302"/>
    </source>
</evidence>
<dbReference type="HOGENOM" id="CLU_1540057_0_0_1"/>
<protein>
    <submittedName>
        <fullName evidence="2">Uncharacterized protein</fullName>
    </submittedName>
</protein>
<accession>A0A0D1ZPD6</accession>
<dbReference type="GeneID" id="27321280"/>
<evidence type="ECO:0000313" key="2">
    <source>
        <dbReference type="EMBL" id="KIV95829.1"/>
    </source>
</evidence>
<dbReference type="AlphaFoldDB" id="A0A0D1ZPD6"/>
<gene>
    <name evidence="2" type="ORF">PV10_03435</name>
</gene>
<dbReference type="EMBL" id="KN847521">
    <property type="protein sequence ID" value="KIV95829.1"/>
    <property type="molecule type" value="Genomic_DNA"/>
</dbReference>
<name>A0A0D1ZPD6_EXOME</name>
<keyword evidence="3" id="KW-1185">Reference proteome</keyword>